<proteinExistence type="predicted"/>
<dbReference type="RefSeq" id="WP_150164023.1">
    <property type="nucleotide sequence ID" value="NZ_CP029193.1"/>
</dbReference>
<dbReference type="PROSITE" id="PS50043">
    <property type="entry name" value="HTH_LUXR_2"/>
    <property type="match status" value="1"/>
</dbReference>
<evidence type="ECO:0000313" key="9">
    <source>
        <dbReference type="Proteomes" id="UP000323046"/>
    </source>
</evidence>
<dbReference type="OrthoDB" id="9808843at2"/>
<evidence type="ECO:0000259" key="7">
    <source>
        <dbReference type="PROSITE" id="PS50110"/>
    </source>
</evidence>
<evidence type="ECO:0000259" key="6">
    <source>
        <dbReference type="PROSITE" id="PS50043"/>
    </source>
</evidence>
<dbReference type="SMART" id="SM00448">
    <property type="entry name" value="REC"/>
    <property type="match status" value="1"/>
</dbReference>
<dbReference type="SMART" id="SM00421">
    <property type="entry name" value="HTH_LUXR"/>
    <property type="match status" value="1"/>
</dbReference>
<evidence type="ECO:0000256" key="5">
    <source>
        <dbReference type="PROSITE-ProRule" id="PRU00169"/>
    </source>
</evidence>
<accession>A0A5P2B4H8</accession>
<dbReference type="InterPro" id="IPR016032">
    <property type="entry name" value="Sig_transdc_resp-reg_C-effctor"/>
</dbReference>
<dbReference type="GO" id="GO:0006355">
    <property type="term" value="P:regulation of DNA-templated transcription"/>
    <property type="evidence" value="ECO:0007669"/>
    <property type="project" value="InterPro"/>
</dbReference>
<keyword evidence="9" id="KW-1185">Reference proteome</keyword>
<dbReference type="CDD" id="cd17535">
    <property type="entry name" value="REC_NarL-like"/>
    <property type="match status" value="1"/>
</dbReference>
<feature type="domain" description="Response regulatory" evidence="7">
    <location>
        <begin position="4"/>
        <end position="122"/>
    </location>
</feature>
<protein>
    <submittedName>
        <fullName evidence="8">DNA-binding response regulator</fullName>
    </submittedName>
</protein>
<organism evidence="8 9">
    <name type="scientific">Streptomyces venezuelae</name>
    <dbReference type="NCBI Taxonomy" id="54571"/>
    <lineage>
        <taxon>Bacteria</taxon>
        <taxon>Bacillati</taxon>
        <taxon>Actinomycetota</taxon>
        <taxon>Actinomycetes</taxon>
        <taxon>Kitasatosporales</taxon>
        <taxon>Streptomycetaceae</taxon>
        <taxon>Streptomyces</taxon>
    </lineage>
</organism>
<dbReference type="GO" id="GO:0003677">
    <property type="term" value="F:DNA binding"/>
    <property type="evidence" value="ECO:0007669"/>
    <property type="project" value="UniProtKB-KW"/>
</dbReference>
<dbReference type="InterPro" id="IPR058245">
    <property type="entry name" value="NreC/VraR/RcsB-like_REC"/>
</dbReference>
<dbReference type="GO" id="GO:0000160">
    <property type="term" value="P:phosphorelay signal transduction system"/>
    <property type="evidence" value="ECO:0007669"/>
    <property type="project" value="InterPro"/>
</dbReference>
<evidence type="ECO:0000256" key="1">
    <source>
        <dbReference type="ARBA" id="ARBA00022553"/>
    </source>
</evidence>
<keyword evidence="2" id="KW-0805">Transcription regulation</keyword>
<dbReference type="InterPro" id="IPR011006">
    <property type="entry name" value="CheY-like_superfamily"/>
</dbReference>
<gene>
    <name evidence="8" type="ORF">DEJ47_00965</name>
</gene>
<dbReference type="PANTHER" id="PTHR43214">
    <property type="entry name" value="TWO-COMPONENT RESPONSE REGULATOR"/>
    <property type="match status" value="1"/>
</dbReference>
<dbReference type="PRINTS" id="PR00038">
    <property type="entry name" value="HTHLUXR"/>
</dbReference>
<feature type="domain" description="HTH luxR-type" evidence="6">
    <location>
        <begin position="151"/>
        <end position="216"/>
    </location>
</feature>
<dbReference type="Gene3D" id="3.40.50.2300">
    <property type="match status" value="1"/>
</dbReference>
<evidence type="ECO:0000256" key="4">
    <source>
        <dbReference type="ARBA" id="ARBA00023163"/>
    </source>
</evidence>
<dbReference type="Proteomes" id="UP000323046">
    <property type="component" value="Chromosome"/>
</dbReference>
<dbReference type="PANTHER" id="PTHR43214:SF24">
    <property type="entry name" value="TRANSCRIPTIONAL REGULATORY PROTEIN NARL-RELATED"/>
    <property type="match status" value="1"/>
</dbReference>
<evidence type="ECO:0000256" key="2">
    <source>
        <dbReference type="ARBA" id="ARBA00023015"/>
    </source>
</evidence>
<dbReference type="PROSITE" id="PS50110">
    <property type="entry name" value="RESPONSE_REGULATORY"/>
    <property type="match status" value="1"/>
</dbReference>
<dbReference type="InterPro" id="IPR001789">
    <property type="entry name" value="Sig_transdc_resp-reg_receiver"/>
</dbReference>
<dbReference type="SUPFAM" id="SSF52172">
    <property type="entry name" value="CheY-like"/>
    <property type="match status" value="1"/>
</dbReference>
<dbReference type="Pfam" id="PF00196">
    <property type="entry name" value="GerE"/>
    <property type="match status" value="1"/>
</dbReference>
<keyword evidence="1" id="KW-0597">Phosphoprotein</keyword>
<dbReference type="EMBL" id="CP029193">
    <property type="protein sequence ID" value="QES25216.1"/>
    <property type="molecule type" value="Genomic_DNA"/>
</dbReference>
<dbReference type="Pfam" id="PF00072">
    <property type="entry name" value="Response_reg"/>
    <property type="match status" value="1"/>
</dbReference>
<evidence type="ECO:0000256" key="3">
    <source>
        <dbReference type="ARBA" id="ARBA00023125"/>
    </source>
</evidence>
<dbReference type="CDD" id="cd06170">
    <property type="entry name" value="LuxR_C_like"/>
    <property type="match status" value="1"/>
</dbReference>
<dbReference type="AlphaFoldDB" id="A0A5P2B4H8"/>
<reference evidence="8 9" key="1">
    <citation type="submission" date="2018-05" db="EMBL/GenBank/DDBJ databases">
        <title>Streptomyces venezuelae.</title>
        <authorList>
            <person name="Kim W."/>
            <person name="Lee N."/>
            <person name="Cho B.-K."/>
        </authorList>
    </citation>
    <scope>NUCLEOTIDE SEQUENCE [LARGE SCALE GENOMIC DNA]</scope>
    <source>
        <strain evidence="8 9">ATCC 14583</strain>
    </source>
</reference>
<dbReference type="InterPro" id="IPR039420">
    <property type="entry name" value="WalR-like"/>
</dbReference>
<keyword evidence="4" id="KW-0804">Transcription</keyword>
<evidence type="ECO:0000313" key="8">
    <source>
        <dbReference type="EMBL" id="QES25216.1"/>
    </source>
</evidence>
<dbReference type="SUPFAM" id="SSF46894">
    <property type="entry name" value="C-terminal effector domain of the bipartite response regulators"/>
    <property type="match status" value="1"/>
</dbReference>
<sequence length="228" mass="24800">MSISVLLVDTDALLRTCCATLLAAQPDIAVVGEAGDGARAVELAERLRPDVVLMNPQLPVMSGIEATRRISARPHLSGVRVLAMAAPTADSQVFDALAAHACGFLFQDAEPEELFRAIRVVSQGQAHLSPRIVQRVIDECVLRERTAEQAPGIPLDSLTPREREMLVLIGTGLSNQEIAEKQFVSCTTAKTRACRIMAKLGARNRVELVSIAYQWGLVRRREAARPAR</sequence>
<dbReference type="InterPro" id="IPR000792">
    <property type="entry name" value="Tscrpt_reg_LuxR_C"/>
</dbReference>
<keyword evidence="3 8" id="KW-0238">DNA-binding</keyword>
<name>A0A5P2B4H8_STRVZ</name>
<comment type="caution">
    <text evidence="5">Lacks conserved residue(s) required for the propagation of feature annotation.</text>
</comment>